<dbReference type="CDD" id="cd01647">
    <property type="entry name" value="RT_LTR"/>
    <property type="match status" value="1"/>
</dbReference>
<evidence type="ECO:0000313" key="3">
    <source>
        <dbReference type="EnsemblPlants" id="Solyc11g028163.1.1"/>
    </source>
</evidence>
<dbReference type="OMA" id="IRLANTC"/>
<dbReference type="InterPro" id="IPR043128">
    <property type="entry name" value="Rev_trsase/Diguanyl_cyclase"/>
</dbReference>
<dbReference type="PANTHER" id="PTHR24559">
    <property type="entry name" value="TRANSPOSON TY3-I GAG-POL POLYPROTEIN"/>
    <property type="match status" value="1"/>
</dbReference>
<dbReference type="Pfam" id="PF00078">
    <property type="entry name" value="RVT_1"/>
    <property type="match status" value="1"/>
</dbReference>
<sequence>MAVPELEELREQLKELLDVGHIRHLKVPFGAPILFQKKKERTQRLCVDYRALNNVTVKNKYPIPLIVELFDHLGQAKVFTKIDLRKGYYQPFGLTNAPATFYTFMNKLFHPYFDQFVVIYLDDIVINSSSMEEYFEHLGKVFKFLGHSITHGEIRMDRDKMEAIRDWKAPTKAIAAPLTDLLKNNHELKWTDSCQNALENLKAAITEEPVLALPDFIKAYEIHTDTSDFSIGATENPEIVPQAGSERLESRKALDRCTDIEKDIRLANTCKSLSTTPL</sequence>
<dbReference type="Pfam" id="PF17919">
    <property type="entry name" value="RT_RNaseH_2"/>
    <property type="match status" value="1"/>
</dbReference>
<dbReference type="Gene3D" id="3.30.70.270">
    <property type="match status" value="2"/>
</dbReference>
<proteinExistence type="predicted"/>
<reference evidence="3" key="2">
    <citation type="submission" date="2019-01" db="UniProtKB">
        <authorList>
            <consortium name="EnsemblPlants"/>
        </authorList>
    </citation>
    <scope>IDENTIFICATION</scope>
    <source>
        <strain evidence="3">cv. Heinz 1706</strain>
    </source>
</reference>
<dbReference type="InterPro" id="IPR053134">
    <property type="entry name" value="RNA-dir_DNA_polymerase"/>
</dbReference>
<protein>
    <recommendedName>
        <fullName evidence="5">Reverse transcriptase domain-containing protein</fullName>
    </recommendedName>
</protein>
<dbReference type="EnsemblPlants" id="Solyc11g028163.1.1">
    <property type="protein sequence ID" value="Solyc11g028163.1.1"/>
    <property type="gene ID" value="Solyc11g028163.1"/>
</dbReference>
<dbReference type="AlphaFoldDB" id="A0A3Q7IUR7"/>
<dbReference type="PANTHER" id="PTHR24559:SF436">
    <property type="entry name" value="RNA-DIRECTED DNA POLYMERASE HOMOLOG"/>
    <property type="match status" value="1"/>
</dbReference>
<evidence type="ECO:0008006" key="5">
    <source>
        <dbReference type="Google" id="ProtNLM"/>
    </source>
</evidence>
<reference evidence="3" key="1">
    <citation type="journal article" date="2012" name="Nature">
        <title>The tomato genome sequence provides insights into fleshy fruit evolution.</title>
        <authorList>
            <consortium name="Tomato Genome Consortium"/>
        </authorList>
    </citation>
    <scope>NUCLEOTIDE SEQUENCE [LARGE SCALE GENOMIC DNA]</scope>
    <source>
        <strain evidence="3">cv. Heinz 1706</strain>
    </source>
</reference>
<dbReference type="InterPro" id="IPR041577">
    <property type="entry name" value="RT_RNaseH_2"/>
</dbReference>
<organism evidence="3">
    <name type="scientific">Solanum lycopersicum</name>
    <name type="common">Tomato</name>
    <name type="synonym">Lycopersicon esculentum</name>
    <dbReference type="NCBI Taxonomy" id="4081"/>
    <lineage>
        <taxon>Eukaryota</taxon>
        <taxon>Viridiplantae</taxon>
        <taxon>Streptophyta</taxon>
        <taxon>Embryophyta</taxon>
        <taxon>Tracheophyta</taxon>
        <taxon>Spermatophyta</taxon>
        <taxon>Magnoliopsida</taxon>
        <taxon>eudicotyledons</taxon>
        <taxon>Gunneridae</taxon>
        <taxon>Pentapetalae</taxon>
        <taxon>asterids</taxon>
        <taxon>lamiids</taxon>
        <taxon>Solanales</taxon>
        <taxon>Solanaceae</taxon>
        <taxon>Solanoideae</taxon>
        <taxon>Solaneae</taxon>
        <taxon>Solanum</taxon>
        <taxon>Solanum subgen. Lycopersicon</taxon>
    </lineage>
</organism>
<dbReference type="STRING" id="4081.A0A3Q7IUR7"/>
<dbReference type="Proteomes" id="UP000004994">
    <property type="component" value="Chromosome 11"/>
</dbReference>
<dbReference type="InParanoid" id="A0A3Q7IUR7"/>
<evidence type="ECO:0000259" key="2">
    <source>
        <dbReference type="Pfam" id="PF17919"/>
    </source>
</evidence>
<dbReference type="InterPro" id="IPR043502">
    <property type="entry name" value="DNA/RNA_pol_sf"/>
</dbReference>
<dbReference type="InterPro" id="IPR000477">
    <property type="entry name" value="RT_dom"/>
</dbReference>
<evidence type="ECO:0000259" key="1">
    <source>
        <dbReference type="Pfam" id="PF00078"/>
    </source>
</evidence>
<name>A0A3Q7IUR7_SOLLC</name>
<dbReference type="SUPFAM" id="SSF56672">
    <property type="entry name" value="DNA/RNA polymerases"/>
    <property type="match status" value="1"/>
</dbReference>
<dbReference type="Gene3D" id="3.10.10.10">
    <property type="entry name" value="HIV Type 1 Reverse Transcriptase, subunit A, domain 1"/>
    <property type="match status" value="1"/>
</dbReference>
<keyword evidence="4" id="KW-1185">Reference proteome</keyword>
<feature type="domain" description="Reverse transcriptase/retrotransposon-derived protein RNase H-like" evidence="2">
    <location>
        <begin position="190"/>
        <end position="233"/>
    </location>
</feature>
<dbReference type="FunFam" id="3.30.70.270:FF:000003">
    <property type="entry name" value="Transposon Ty3-G Gag-Pol polyprotein"/>
    <property type="match status" value="1"/>
</dbReference>
<dbReference type="Gramene" id="Solyc11g028163.1.1">
    <property type="protein sequence ID" value="Solyc11g028163.1.1"/>
    <property type="gene ID" value="Solyc11g028163.1"/>
</dbReference>
<accession>A0A3Q7IUR7</accession>
<feature type="domain" description="Reverse transcriptase" evidence="1">
    <location>
        <begin position="91"/>
        <end position="147"/>
    </location>
</feature>
<evidence type="ECO:0000313" key="4">
    <source>
        <dbReference type="Proteomes" id="UP000004994"/>
    </source>
</evidence>